<keyword evidence="6" id="KW-0443">Lipid metabolism</keyword>
<feature type="domain" description="4'-phosphopantetheinyl transferase" evidence="8">
    <location>
        <begin position="161"/>
        <end position="224"/>
    </location>
</feature>
<dbReference type="GO" id="GO:0008897">
    <property type="term" value="F:holo-[acyl-carrier-protein] synthase activity"/>
    <property type="evidence" value="ECO:0007669"/>
    <property type="project" value="InterPro"/>
</dbReference>
<name>A0A3M6VB26_9STRA</name>
<dbReference type="VEuPathDB" id="FungiDB:DD237_003303"/>
<evidence type="ECO:0000259" key="8">
    <source>
        <dbReference type="Pfam" id="PF01648"/>
    </source>
</evidence>
<accession>A0A3M6VB26</accession>
<evidence type="ECO:0000313" key="10">
    <source>
        <dbReference type="Proteomes" id="UP000282087"/>
    </source>
</evidence>
<reference evidence="9 10" key="1">
    <citation type="submission" date="2018-06" db="EMBL/GenBank/DDBJ databases">
        <title>Comparative genomics of downy mildews reveals potential adaptations to biotrophy.</title>
        <authorList>
            <person name="Fletcher K."/>
            <person name="Klosterman S.J."/>
            <person name="Derevnina L."/>
            <person name="Martin F."/>
            <person name="Koike S."/>
            <person name="Reyes Chin-Wo S."/>
            <person name="Mou B."/>
            <person name="Michelmore R."/>
        </authorList>
    </citation>
    <scope>NUCLEOTIDE SEQUENCE [LARGE SCALE GENOMIC DNA]</scope>
    <source>
        <strain evidence="9 10">R14</strain>
    </source>
</reference>
<evidence type="ECO:0000256" key="5">
    <source>
        <dbReference type="ARBA" id="ARBA00022842"/>
    </source>
</evidence>
<evidence type="ECO:0000313" key="9">
    <source>
        <dbReference type="EMBL" id="RMX62536.1"/>
    </source>
</evidence>
<dbReference type="Pfam" id="PF01648">
    <property type="entry name" value="ACPS"/>
    <property type="match status" value="2"/>
</dbReference>
<dbReference type="InterPro" id="IPR004568">
    <property type="entry name" value="Ppantetheine-prot_Trfase_dom"/>
</dbReference>
<dbReference type="InterPro" id="IPR037143">
    <property type="entry name" value="4-PPantetheinyl_Trfase_dom_sf"/>
</dbReference>
<keyword evidence="4" id="KW-0276">Fatty acid metabolism</keyword>
<dbReference type="Gene3D" id="3.90.470.20">
    <property type="entry name" value="4'-phosphopantetheinyl transferase domain"/>
    <property type="match status" value="2"/>
</dbReference>
<keyword evidence="10" id="KW-1185">Reference proteome</keyword>
<feature type="domain" description="4'-phosphopantetheinyl transferase" evidence="8">
    <location>
        <begin position="7"/>
        <end position="70"/>
    </location>
</feature>
<evidence type="ECO:0000256" key="3">
    <source>
        <dbReference type="ARBA" id="ARBA00022723"/>
    </source>
</evidence>
<evidence type="ECO:0000256" key="4">
    <source>
        <dbReference type="ARBA" id="ARBA00022832"/>
    </source>
</evidence>
<dbReference type="GO" id="GO:0000287">
    <property type="term" value="F:magnesium ion binding"/>
    <property type="evidence" value="ECO:0007669"/>
    <property type="project" value="InterPro"/>
</dbReference>
<dbReference type="Proteomes" id="UP000282087">
    <property type="component" value="Unassembled WGS sequence"/>
</dbReference>
<dbReference type="EMBL" id="QLLG01000583">
    <property type="protein sequence ID" value="RMX62536.1"/>
    <property type="molecule type" value="Genomic_DNA"/>
</dbReference>
<evidence type="ECO:0000256" key="2">
    <source>
        <dbReference type="ARBA" id="ARBA00022679"/>
    </source>
</evidence>
<keyword evidence="1" id="KW-0444">Lipid biosynthesis</keyword>
<keyword evidence="2" id="KW-0808">Transferase</keyword>
<dbReference type="AlphaFoldDB" id="A0A3M6VB26"/>
<comment type="caution">
    <text evidence="9">The sequence shown here is derived from an EMBL/GenBank/DDBJ whole genome shotgun (WGS) entry which is preliminary data.</text>
</comment>
<dbReference type="STRING" id="542832.A0A3M6VB26"/>
<protein>
    <recommendedName>
        <fullName evidence="8">4'-phosphopantetheinyl transferase domain-containing protein</fullName>
    </recommendedName>
</protein>
<dbReference type="GO" id="GO:0006633">
    <property type="term" value="P:fatty acid biosynthetic process"/>
    <property type="evidence" value="ECO:0007669"/>
    <property type="project" value="UniProtKB-KW"/>
</dbReference>
<organism evidence="9 10">
    <name type="scientific">Peronospora effusa</name>
    <dbReference type="NCBI Taxonomy" id="542832"/>
    <lineage>
        <taxon>Eukaryota</taxon>
        <taxon>Sar</taxon>
        <taxon>Stramenopiles</taxon>
        <taxon>Oomycota</taxon>
        <taxon>Peronosporomycetes</taxon>
        <taxon>Peronosporales</taxon>
        <taxon>Peronosporaceae</taxon>
        <taxon>Peronospora</taxon>
    </lineage>
</organism>
<evidence type="ECO:0000256" key="7">
    <source>
        <dbReference type="ARBA" id="ARBA00023160"/>
    </source>
</evidence>
<gene>
    <name evidence="9" type="ORF">DD238_008180</name>
</gene>
<dbReference type="SUPFAM" id="SSF56214">
    <property type="entry name" value="4'-phosphopantetheinyl transferase"/>
    <property type="match status" value="2"/>
</dbReference>
<dbReference type="InterPro" id="IPR002582">
    <property type="entry name" value="ACPS"/>
</dbReference>
<dbReference type="NCBIfam" id="TIGR00516">
    <property type="entry name" value="acpS"/>
    <property type="match status" value="2"/>
</dbReference>
<evidence type="ECO:0000256" key="6">
    <source>
        <dbReference type="ARBA" id="ARBA00023098"/>
    </source>
</evidence>
<evidence type="ECO:0000256" key="1">
    <source>
        <dbReference type="ARBA" id="ARBA00022516"/>
    </source>
</evidence>
<proteinExistence type="inferred from homology"/>
<keyword evidence="7" id="KW-0275">Fatty acid biosynthesis</keyword>
<keyword evidence="5" id="KW-0460">Magnesium</keyword>
<dbReference type="InterPro" id="IPR008278">
    <property type="entry name" value="4-PPantetheinyl_Trfase_dom"/>
</dbReference>
<dbReference type="NCBIfam" id="TIGR00556">
    <property type="entry name" value="pantethn_trn"/>
    <property type="match status" value="2"/>
</dbReference>
<keyword evidence="3" id="KW-0479">Metal-binding</keyword>
<dbReference type="HAMAP" id="MF_00101">
    <property type="entry name" value="AcpS"/>
    <property type="match status" value="2"/>
</dbReference>
<sequence>MARRVYGIGVDVALVSRFERSFARFGERLLMRVLHPIEIAEFHARPSAQRVMFLASRWAVKEATFKAFQRYRVRFPEIYAVRRGLEDSAVSTALPVTSDSKALRLQFSGETKTLAKRLRLVEPHVSISHDGDYAVAYVVLQEEVDGMIKAGMSYMARRVYGIGVDVALVSRFERSFARFGERLLMRVLHPIEIAEFHARPSAQRVMFLASRWAVKEATFKAFQRYRVRFPEIYAVRRGLEDSAVSTALPVTSDSKALRLQFSGETKTLAKRLRLVEPHVSISHDGDYAVAYVVLQEEVDGMIKAGMS</sequence>